<dbReference type="AlphaFoldDB" id="A0A9W8YN18"/>
<comment type="caution">
    <text evidence="2">The sequence shown here is derived from an EMBL/GenBank/DDBJ whole genome shotgun (WGS) entry which is preliminary data.</text>
</comment>
<feature type="chain" id="PRO_5040833723" evidence="1">
    <location>
        <begin position="19"/>
        <end position="217"/>
    </location>
</feature>
<keyword evidence="1" id="KW-0732">Signal</keyword>
<dbReference type="Proteomes" id="UP001140453">
    <property type="component" value="Unassembled WGS sequence"/>
</dbReference>
<dbReference type="EMBL" id="JAPEVB010000006">
    <property type="protein sequence ID" value="KAJ4386660.1"/>
    <property type="molecule type" value="Genomic_DNA"/>
</dbReference>
<keyword evidence="3" id="KW-1185">Reference proteome</keyword>
<organism evidence="2 3">
    <name type="scientific">Gnomoniopsis smithogilvyi</name>
    <dbReference type="NCBI Taxonomy" id="1191159"/>
    <lineage>
        <taxon>Eukaryota</taxon>
        <taxon>Fungi</taxon>
        <taxon>Dikarya</taxon>
        <taxon>Ascomycota</taxon>
        <taxon>Pezizomycotina</taxon>
        <taxon>Sordariomycetes</taxon>
        <taxon>Sordariomycetidae</taxon>
        <taxon>Diaporthales</taxon>
        <taxon>Gnomoniaceae</taxon>
        <taxon>Gnomoniopsis</taxon>
    </lineage>
</organism>
<protein>
    <submittedName>
        <fullName evidence="2">Uncharacterized protein</fullName>
    </submittedName>
</protein>
<feature type="signal peptide" evidence="1">
    <location>
        <begin position="1"/>
        <end position="18"/>
    </location>
</feature>
<gene>
    <name evidence="2" type="ORF">N0V93_009558</name>
</gene>
<evidence type="ECO:0000256" key="1">
    <source>
        <dbReference type="SAM" id="SignalP"/>
    </source>
</evidence>
<evidence type="ECO:0000313" key="3">
    <source>
        <dbReference type="Proteomes" id="UP001140453"/>
    </source>
</evidence>
<accession>A0A9W8YN18</accession>
<dbReference type="OrthoDB" id="2349272at2759"/>
<sequence>MRLQTLTTTFALAGVGVALPTRTDGLTPTRTWDKRSVAATIVAIMPSSASCAGRGDECTTAEDAVEYLTGSMTEYSVTTAIEQAGLLSLIAYESVEMQYKKNLDQSAQTGRGTVNMQSGDFNVEFAAALGLGTYTVDNVLDLTSTSDKFTFYSAAWYYTTQSSCSATRSLAQSGNVDADTWFDSYLTTCDGMGSSWNTSEPERWTYWTRAKEVFGIE</sequence>
<name>A0A9W8YN18_9PEZI</name>
<evidence type="ECO:0000313" key="2">
    <source>
        <dbReference type="EMBL" id="KAJ4386660.1"/>
    </source>
</evidence>
<proteinExistence type="predicted"/>
<reference evidence="2" key="1">
    <citation type="submission" date="2022-10" db="EMBL/GenBank/DDBJ databases">
        <title>Tapping the CABI collections for fungal endophytes: first genome assemblies for Collariella, Neodidymelliopsis, Ascochyta clinopodiicola, Didymella pomorum, Didymosphaeria variabile, Neocosmospora piperis and Neocucurbitaria cava.</title>
        <authorList>
            <person name="Hill R."/>
        </authorList>
    </citation>
    <scope>NUCLEOTIDE SEQUENCE</scope>
    <source>
        <strain evidence="2">IMI 355082</strain>
    </source>
</reference>